<accession>A0A7T3CI24</accession>
<dbReference type="GeneID" id="61261896"/>
<dbReference type="EMBL" id="CP065738">
    <property type="protein sequence ID" value="QPT53799.1"/>
    <property type="molecule type" value="Genomic_DNA"/>
</dbReference>
<dbReference type="KEGG" id="rkr:I6G21_00840"/>
<protein>
    <submittedName>
        <fullName evidence="1">GIY-YIG nuclease family protein</fullName>
    </submittedName>
</protein>
<gene>
    <name evidence="1" type="ORF">I6G21_00840</name>
</gene>
<organism evidence="1 2">
    <name type="scientific">Rothia kristinae</name>
    <dbReference type="NCBI Taxonomy" id="37923"/>
    <lineage>
        <taxon>Bacteria</taxon>
        <taxon>Bacillati</taxon>
        <taxon>Actinomycetota</taxon>
        <taxon>Actinomycetes</taxon>
        <taxon>Micrococcales</taxon>
        <taxon>Micrococcaceae</taxon>
        <taxon>Rothia</taxon>
    </lineage>
</organism>
<dbReference type="CDD" id="cd00719">
    <property type="entry name" value="GIY-YIG_SF"/>
    <property type="match status" value="1"/>
</dbReference>
<reference evidence="1 2" key="1">
    <citation type="submission" date="2020-12" db="EMBL/GenBank/DDBJ databases">
        <title>FDA dAtabase for Regulatory Grade micrObial Sequences (FDA-ARGOS): Supporting development and validation of Infectious Disease Dx tests.</title>
        <authorList>
            <person name="Sproer C."/>
            <person name="Gronow S."/>
            <person name="Severitt S."/>
            <person name="Schroder I."/>
            <person name="Tallon L."/>
            <person name="Sadzewicz L."/>
            <person name="Zhao X."/>
            <person name="Boylan J."/>
            <person name="Ott S."/>
            <person name="Bowen H."/>
            <person name="Vavikolanu K."/>
            <person name="Mehta A."/>
            <person name="Aluvathingal J."/>
            <person name="Nadendla S."/>
            <person name="Lowell S."/>
            <person name="Myers T."/>
            <person name="Yan Y."/>
            <person name="Sichtig H."/>
        </authorList>
    </citation>
    <scope>NUCLEOTIDE SEQUENCE [LARGE SCALE GENOMIC DNA]</scope>
    <source>
        <strain evidence="1 2">FDAARGOS_864</strain>
    </source>
</reference>
<evidence type="ECO:0000313" key="1">
    <source>
        <dbReference type="EMBL" id="QPT53799.1"/>
    </source>
</evidence>
<name>A0A7T3CI24_9MICC</name>
<dbReference type="RefSeq" id="WP_129357396.1">
    <property type="nucleotide sequence ID" value="NZ_CP065738.1"/>
</dbReference>
<dbReference type="Proteomes" id="UP000594975">
    <property type="component" value="Chromosome"/>
</dbReference>
<dbReference type="AlphaFoldDB" id="A0A7T3CI24"/>
<dbReference type="InterPro" id="IPR035901">
    <property type="entry name" value="GIY-YIG_endonuc_sf"/>
</dbReference>
<proteinExistence type="predicted"/>
<evidence type="ECO:0000313" key="2">
    <source>
        <dbReference type="Proteomes" id="UP000594975"/>
    </source>
</evidence>
<sequence length="328" mass="36520">MESRSPSSRFTRWVLDDATALAAILEPDRPRMGIYILEFSDGERYVGQTVDLLSRFASHRRRWPAEIVAVSFLPAERERLNQIERDVISRLAAQGVSLRNIDLVSLPLRSDALDVLVDRQEQAEWLDGRTEPCVIGDRAASAGRRRRARSGYERLRRQDAFDDVVAMLACYVRRCLPWPHVTEGRFWVMTALPSTGRRPDWRRLAAISVNNVETLVIGEALGDGRSRIEGFINVAADTDVAVLDPGVHQEVSYGPVGAVRQIFTDTPDELAAVLAAPELAGGAARLAMGLLRKGPSMFARFHNDHLADDVFCSIAEQLEESPDPGVHR</sequence>
<dbReference type="SUPFAM" id="SSF82771">
    <property type="entry name" value="GIY-YIG endonuclease"/>
    <property type="match status" value="1"/>
</dbReference>